<reference evidence="1 2" key="1">
    <citation type="submission" date="2024-01" db="EMBL/GenBank/DDBJ databases">
        <title>The genomes of 5 underutilized Papilionoideae crops provide insights into root nodulation and disease resistanc.</title>
        <authorList>
            <person name="Jiang F."/>
        </authorList>
    </citation>
    <scope>NUCLEOTIDE SEQUENCE [LARGE SCALE GENOMIC DNA]</scope>
    <source>
        <strain evidence="1">JINMINGXINNONG_FW02</strain>
        <tissue evidence="1">Leaves</tissue>
    </source>
</reference>
<sequence>MTAINWKRCRLLYWLAHRFSSCTSGFFPSIHEFHVLFLVPRVPTTNLNVYFFPKSFKLWVWNCKCRHCGERETHEHRNTLGVFLCTVKKRSHFQYKKCLSRELPSKIEFV</sequence>
<accession>A0AAN9NCX6</accession>
<dbReference type="AlphaFoldDB" id="A0AAN9NCX6"/>
<dbReference type="Proteomes" id="UP001374584">
    <property type="component" value="Unassembled WGS sequence"/>
</dbReference>
<name>A0AAN9NCX6_PHACN</name>
<gene>
    <name evidence="1" type="ORF">VNO80_09628</name>
</gene>
<proteinExistence type="predicted"/>
<protein>
    <submittedName>
        <fullName evidence="1">Uncharacterized protein</fullName>
    </submittedName>
</protein>
<dbReference type="EMBL" id="JAYMYR010000004">
    <property type="protein sequence ID" value="KAK7367613.1"/>
    <property type="molecule type" value="Genomic_DNA"/>
</dbReference>
<organism evidence="1 2">
    <name type="scientific">Phaseolus coccineus</name>
    <name type="common">Scarlet runner bean</name>
    <name type="synonym">Phaseolus multiflorus</name>
    <dbReference type="NCBI Taxonomy" id="3886"/>
    <lineage>
        <taxon>Eukaryota</taxon>
        <taxon>Viridiplantae</taxon>
        <taxon>Streptophyta</taxon>
        <taxon>Embryophyta</taxon>
        <taxon>Tracheophyta</taxon>
        <taxon>Spermatophyta</taxon>
        <taxon>Magnoliopsida</taxon>
        <taxon>eudicotyledons</taxon>
        <taxon>Gunneridae</taxon>
        <taxon>Pentapetalae</taxon>
        <taxon>rosids</taxon>
        <taxon>fabids</taxon>
        <taxon>Fabales</taxon>
        <taxon>Fabaceae</taxon>
        <taxon>Papilionoideae</taxon>
        <taxon>50 kb inversion clade</taxon>
        <taxon>NPAAA clade</taxon>
        <taxon>indigoferoid/millettioid clade</taxon>
        <taxon>Phaseoleae</taxon>
        <taxon>Phaseolus</taxon>
    </lineage>
</organism>
<evidence type="ECO:0000313" key="1">
    <source>
        <dbReference type="EMBL" id="KAK7367613.1"/>
    </source>
</evidence>
<evidence type="ECO:0000313" key="2">
    <source>
        <dbReference type="Proteomes" id="UP001374584"/>
    </source>
</evidence>
<comment type="caution">
    <text evidence="1">The sequence shown here is derived from an EMBL/GenBank/DDBJ whole genome shotgun (WGS) entry which is preliminary data.</text>
</comment>
<keyword evidence="2" id="KW-1185">Reference proteome</keyword>